<dbReference type="STRING" id="1618481.US54_C0024G0019"/>
<keyword evidence="1" id="KW-0472">Membrane</keyword>
<organism evidence="2 3">
    <name type="scientific">Candidatus Roizmanbacteria bacterium GW2011_GWA2_37_7</name>
    <dbReference type="NCBI Taxonomy" id="1618481"/>
    <lineage>
        <taxon>Bacteria</taxon>
        <taxon>Candidatus Roizmaniibacteriota</taxon>
    </lineage>
</organism>
<name>A0A0G0H6S7_9BACT</name>
<gene>
    <name evidence="2" type="ORF">US54_C0024G0019</name>
</gene>
<dbReference type="AlphaFoldDB" id="A0A0G0H6S7"/>
<keyword evidence="1" id="KW-0812">Transmembrane</keyword>
<evidence type="ECO:0000313" key="3">
    <source>
        <dbReference type="Proteomes" id="UP000034471"/>
    </source>
</evidence>
<accession>A0A0G0H6S7</accession>
<comment type="caution">
    <text evidence="2">The sequence shown here is derived from an EMBL/GenBank/DDBJ whole genome shotgun (WGS) entry which is preliminary data.</text>
</comment>
<protein>
    <recommendedName>
        <fullName evidence="4">Transmembrane protein</fullName>
    </recommendedName>
</protein>
<evidence type="ECO:0000256" key="1">
    <source>
        <dbReference type="SAM" id="Phobius"/>
    </source>
</evidence>
<evidence type="ECO:0008006" key="4">
    <source>
        <dbReference type="Google" id="ProtNLM"/>
    </source>
</evidence>
<reference evidence="2 3" key="1">
    <citation type="journal article" date="2015" name="Nature">
        <title>rRNA introns, odd ribosomes, and small enigmatic genomes across a large radiation of phyla.</title>
        <authorList>
            <person name="Brown C.T."/>
            <person name="Hug L.A."/>
            <person name="Thomas B.C."/>
            <person name="Sharon I."/>
            <person name="Castelle C.J."/>
            <person name="Singh A."/>
            <person name="Wilkins M.J."/>
            <person name="Williams K.H."/>
            <person name="Banfield J.F."/>
        </authorList>
    </citation>
    <scope>NUCLEOTIDE SEQUENCE [LARGE SCALE GENOMIC DNA]</scope>
</reference>
<sequence length="257" mass="28843">MNLQKIKMKKILIIGLIILIALYIRVSVGYFGGTGTCSCDKYRFTVLRVPFMTCLNLCSIEPQMTTKQKIINAILLKPEGLIFNTTSTANPDIDQPISSVDQQCLSDSDCTGAPRDCGGCSCNIPINVKYLEKYYNLYRERCKDYQGISCDFYCPSIIQCINQKCTQTQQDDAPTEEKCLQKGGVWKSWGHDYPQIYCQIPSRDAGKVCTDNSECIYGQCMANNETSTSGNCSTYKKEFGCFSLITNNKAEPMICYD</sequence>
<feature type="transmembrane region" description="Helical" evidence="1">
    <location>
        <begin position="12"/>
        <end position="33"/>
    </location>
</feature>
<dbReference type="Proteomes" id="UP000034471">
    <property type="component" value="Unassembled WGS sequence"/>
</dbReference>
<keyword evidence="1" id="KW-1133">Transmembrane helix</keyword>
<dbReference type="EMBL" id="LBTJ01000024">
    <property type="protein sequence ID" value="KKQ37852.1"/>
    <property type="molecule type" value="Genomic_DNA"/>
</dbReference>
<proteinExistence type="predicted"/>
<evidence type="ECO:0000313" key="2">
    <source>
        <dbReference type="EMBL" id="KKQ37852.1"/>
    </source>
</evidence>